<dbReference type="EMBL" id="GL737446">
    <property type="protein sequence ID" value="EFX59961.1"/>
    <property type="molecule type" value="Genomic_DNA"/>
</dbReference>
<sequence length="94" mass="10040">MATIQEVLTQVQTNGSLITDVGNKIIAEIEEVKTLITNLPLPDEQLDPVLQALQQQQADLQSLVNSASNIVEVATAPVEPVEPTDPVTPTEPSV</sequence>
<protein>
    <submittedName>
        <fullName evidence="1">Uncharacterized protein</fullName>
    </submittedName>
</protein>
<name>E9I7R9_DAPPU</name>
<keyword evidence="2" id="KW-1185">Reference proteome</keyword>
<proteinExistence type="predicted"/>
<dbReference type="KEGG" id="dpx:DAPPUDRAFT_346147"/>
<dbReference type="InParanoid" id="E9I7R9"/>
<dbReference type="Proteomes" id="UP000000305">
    <property type="component" value="Unassembled WGS sequence"/>
</dbReference>
<evidence type="ECO:0000313" key="1">
    <source>
        <dbReference type="EMBL" id="EFX59961.1"/>
    </source>
</evidence>
<evidence type="ECO:0000313" key="2">
    <source>
        <dbReference type="Proteomes" id="UP000000305"/>
    </source>
</evidence>
<gene>
    <name evidence="1" type="ORF">DAPPUDRAFT_346147</name>
</gene>
<accession>E9I7R9</accession>
<dbReference type="HOGENOM" id="CLU_2388438_0_0_1"/>
<dbReference type="AlphaFoldDB" id="E9I7R9"/>
<reference evidence="1 2" key="1">
    <citation type="journal article" date="2011" name="Science">
        <title>The ecoresponsive genome of Daphnia pulex.</title>
        <authorList>
            <person name="Colbourne J.K."/>
            <person name="Pfrender M.E."/>
            <person name="Gilbert D."/>
            <person name="Thomas W.K."/>
            <person name="Tucker A."/>
            <person name="Oakley T.H."/>
            <person name="Tokishita S."/>
            <person name="Aerts A."/>
            <person name="Arnold G.J."/>
            <person name="Basu M.K."/>
            <person name="Bauer D.J."/>
            <person name="Caceres C.E."/>
            <person name="Carmel L."/>
            <person name="Casola C."/>
            <person name="Choi J.H."/>
            <person name="Detter J.C."/>
            <person name="Dong Q."/>
            <person name="Dusheyko S."/>
            <person name="Eads B.D."/>
            <person name="Frohlich T."/>
            <person name="Geiler-Samerotte K.A."/>
            <person name="Gerlach D."/>
            <person name="Hatcher P."/>
            <person name="Jogdeo S."/>
            <person name="Krijgsveld J."/>
            <person name="Kriventseva E.V."/>
            <person name="Kultz D."/>
            <person name="Laforsch C."/>
            <person name="Lindquist E."/>
            <person name="Lopez J."/>
            <person name="Manak J.R."/>
            <person name="Muller J."/>
            <person name="Pangilinan J."/>
            <person name="Patwardhan R.P."/>
            <person name="Pitluck S."/>
            <person name="Pritham E.J."/>
            <person name="Rechtsteiner A."/>
            <person name="Rho M."/>
            <person name="Rogozin I.B."/>
            <person name="Sakarya O."/>
            <person name="Salamov A."/>
            <person name="Schaack S."/>
            <person name="Shapiro H."/>
            <person name="Shiga Y."/>
            <person name="Skalitzky C."/>
            <person name="Smith Z."/>
            <person name="Souvorov A."/>
            <person name="Sung W."/>
            <person name="Tang Z."/>
            <person name="Tsuchiya D."/>
            <person name="Tu H."/>
            <person name="Vos H."/>
            <person name="Wang M."/>
            <person name="Wolf Y.I."/>
            <person name="Yamagata H."/>
            <person name="Yamada T."/>
            <person name="Ye Y."/>
            <person name="Shaw J.R."/>
            <person name="Andrews J."/>
            <person name="Crease T.J."/>
            <person name="Tang H."/>
            <person name="Lucas S.M."/>
            <person name="Robertson H.M."/>
            <person name="Bork P."/>
            <person name="Koonin E.V."/>
            <person name="Zdobnov E.M."/>
            <person name="Grigoriev I.V."/>
            <person name="Lynch M."/>
            <person name="Boore J.L."/>
        </authorList>
    </citation>
    <scope>NUCLEOTIDE SEQUENCE [LARGE SCALE GENOMIC DNA]</scope>
</reference>
<organism evidence="1 2">
    <name type="scientific">Daphnia pulex</name>
    <name type="common">Water flea</name>
    <dbReference type="NCBI Taxonomy" id="6669"/>
    <lineage>
        <taxon>Eukaryota</taxon>
        <taxon>Metazoa</taxon>
        <taxon>Ecdysozoa</taxon>
        <taxon>Arthropoda</taxon>
        <taxon>Crustacea</taxon>
        <taxon>Branchiopoda</taxon>
        <taxon>Diplostraca</taxon>
        <taxon>Cladocera</taxon>
        <taxon>Anomopoda</taxon>
        <taxon>Daphniidae</taxon>
        <taxon>Daphnia</taxon>
    </lineage>
</organism>